<gene>
    <name evidence="1" type="ORF">DW839_18140</name>
</gene>
<protein>
    <submittedName>
        <fullName evidence="1">Uncharacterized protein</fullName>
    </submittedName>
</protein>
<evidence type="ECO:0000313" key="1">
    <source>
        <dbReference type="EMBL" id="RHC54621.1"/>
    </source>
</evidence>
<proteinExistence type="predicted"/>
<evidence type="ECO:0000313" key="2">
    <source>
        <dbReference type="Proteomes" id="UP000283975"/>
    </source>
</evidence>
<organism evidence="1 2">
    <name type="scientific">Enterocloster bolteae</name>
    <dbReference type="NCBI Taxonomy" id="208479"/>
    <lineage>
        <taxon>Bacteria</taxon>
        <taxon>Bacillati</taxon>
        <taxon>Bacillota</taxon>
        <taxon>Clostridia</taxon>
        <taxon>Lachnospirales</taxon>
        <taxon>Lachnospiraceae</taxon>
        <taxon>Enterocloster</taxon>
    </lineage>
</organism>
<name>A0A414ASZ3_9FIRM</name>
<reference evidence="1 2" key="1">
    <citation type="submission" date="2018-08" db="EMBL/GenBank/DDBJ databases">
        <title>A genome reference for cultivated species of the human gut microbiota.</title>
        <authorList>
            <person name="Zou Y."/>
            <person name="Xue W."/>
            <person name="Luo G."/>
        </authorList>
    </citation>
    <scope>NUCLEOTIDE SEQUENCE [LARGE SCALE GENOMIC DNA]</scope>
    <source>
        <strain evidence="1 2">AM35-14</strain>
    </source>
</reference>
<comment type="caution">
    <text evidence="1">The sequence shown here is derived from an EMBL/GenBank/DDBJ whole genome shotgun (WGS) entry which is preliminary data.</text>
</comment>
<dbReference type="Proteomes" id="UP000283975">
    <property type="component" value="Unassembled WGS sequence"/>
</dbReference>
<accession>A0A414ASZ3</accession>
<dbReference type="AlphaFoldDB" id="A0A414ASZ3"/>
<sequence>MAQDRITLCKFYICKGECSKGRDSDHNGYCQKCNKYEPRCKVKIINRKKEKLEKIRLREW</sequence>
<dbReference type="EMBL" id="QSHZ01000020">
    <property type="protein sequence ID" value="RHC54621.1"/>
    <property type="molecule type" value="Genomic_DNA"/>
</dbReference>